<protein>
    <recommendedName>
        <fullName evidence="3">Ankyrin repeat protein</fullName>
    </recommendedName>
</protein>
<comment type="caution">
    <text evidence="1">The sequence shown here is derived from an EMBL/GenBank/DDBJ whole genome shotgun (WGS) entry which is preliminary data.</text>
</comment>
<accession>A0AAD5X8F8</accession>
<evidence type="ECO:0000313" key="2">
    <source>
        <dbReference type="Proteomes" id="UP001212841"/>
    </source>
</evidence>
<dbReference type="Proteomes" id="UP001212841">
    <property type="component" value="Unassembled WGS sequence"/>
</dbReference>
<reference evidence="1" key="1">
    <citation type="submission" date="2020-05" db="EMBL/GenBank/DDBJ databases">
        <title>Phylogenomic resolution of chytrid fungi.</title>
        <authorList>
            <person name="Stajich J.E."/>
            <person name="Amses K."/>
            <person name="Simmons R."/>
            <person name="Seto K."/>
            <person name="Myers J."/>
            <person name="Bonds A."/>
            <person name="Quandt C.A."/>
            <person name="Barry K."/>
            <person name="Liu P."/>
            <person name="Grigoriev I."/>
            <person name="Longcore J.E."/>
            <person name="James T.Y."/>
        </authorList>
    </citation>
    <scope>NUCLEOTIDE SEQUENCE</scope>
    <source>
        <strain evidence="1">JEL0318</strain>
    </source>
</reference>
<evidence type="ECO:0008006" key="3">
    <source>
        <dbReference type="Google" id="ProtNLM"/>
    </source>
</evidence>
<evidence type="ECO:0000313" key="1">
    <source>
        <dbReference type="EMBL" id="KAJ3055989.1"/>
    </source>
</evidence>
<keyword evidence="2" id="KW-1185">Reference proteome</keyword>
<dbReference type="EMBL" id="JADGJD010000050">
    <property type="protein sequence ID" value="KAJ3055989.1"/>
    <property type="molecule type" value="Genomic_DNA"/>
</dbReference>
<sequence>MGSPYTGRELYYAALKGHLGCVQYLVGFLPKQTPEHRAFYNCLSATLKGGVASCLLPYLSAEYFNETSIDVVKLGTTEILQAALDKGAQPYSLEKFKLLAEKTEVGYPDFHNVLRDFAVRRERDFVQLLLPKCSEEMVSAAFECVVARGLFAHSDVLLGVLEDLIVAGAEISGFERRANAICIPTVQAVKVAKLIAPHLHPAHIGIRVDLPQFVRKASPEAIKLLFDSFLPGVERDPNV</sequence>
<gene>
    <name evidence="1" type="ORF">HK097_008478</name>
</gene>
<name>A0AAD5X8F8_9FUNG</name>
<organism evidence="1 2">
    <name type="scientific">Rhizophlyctis rosea</name>
    <dbReference type="NCBI Taxonomy" id="64517"/>
    <lineage>
        <taxon>Eukaryota</taxon>
        <taxon>Fungi</taxon>
        <taxon>Fungi incertae sedis</taxon>
        <taxon>Chytridiomycota</taxon>
        <taxon>Chytridiomycota incertae sedis</taxon>
        <taxon>Chytridiomycetes</taxon>
        <taxon>Rhizophlyctidales</taxon>
        <taxon>Rhizophlyctidaceae</taxon>
        <taxon>Rhizophlyctis</taxon>
    </lineage>
</organism>
<proteinExistence type="predicted"/>
<dbReference type="AlphaFoldDB" id="A0AAD5X8F8"/>